<reference evidence="6 7" key="2">
    <citation type="submission" date="2020-08" db="EMBL/GenBank/DDBJ databases">
        <title>The Agave Microbiome: Exploring the role of microbial communities in plant adaptations to desert environments.</title>
        <authorList>
            <person name="Partida-Martinez L.P."/>
        </authorList>
    </citation>
    <scope>NUCLEOTIDE SEQUENCE [LARGE SCALE GENOMIC DNA]</scope>
    <source>
        <strain evidence="6 7">AS2.3</strain>
    </source>
</reference>
<dbReference type="InterPro" id="IPR050109">
    <property type="entry name" value="HTH-type_TetR-like_transc_reg"/>
</dbReference>
<proteinExistence type="predicted"/>
<dbReference type="PANTHER" id="PTHR30055:SF234">
    <property type="entry name" value="HTH-TYPE TRANSCRIPTIONAL REGULATOR BETI"/>
    <property type="match status" value="1"/>
</dbReference>
<dbReference type="Pfam" id="PF13305">
    <property type="entry name" value="TetR_C_33"/>
    <property type="match status" value="1"/>
</dbReference>
<dbReference type="Pfam" id="PF00440">
    <property type="entry name" value="TetR_N"/>
    <property type="match status" value="1"/>
</dbReference>
<comment type="caution">
    <text evidence="6">The sequence shown here is derived from an EMBL/GenBank/DDBJ whole genome shotgun (WGS) entry which is preliminary data.</text>
</comment>
<dbReference type="InterPro" id="IPR036271">
    <property type="entry name" value="Tet_transcr_reg_TetR-rel_C_sf"/>
</dbReference>
<name>A0A7Y9FNN2_9SPHN</name>
<dbReference type="SUPFAM" id="SSF46689">
    <property type="entry name" value="Homeodomain-like"/>
    <property type="match status" value="1"/>
</dbReference>
<dbReference type="AlphaFoldDB" id="A0A7Y9FNN2"/>
<keyword evidence="7" id="KW-1185">Reference proteome</keyword>
<evidence type="ECO:0000256" key="4">
    <source>
        <dbReference type="PROSITE-ProRule" id="PRU00335"/>
    </source>
</evidence>
<dbReference type="PROSITE" id="PS50977">
    <property type="entry name" value="HTH_TETR_2"/>
    <property type="match status" value="1"/>
</dbReference>
<dbReference type="SUPFAM" id="SSF48498">
    <property type="entry name" value="Tetracyclin repressor-like, C-terminal domain"/>
    <property type="match status" value="1"/>
</dbReference>
<evidence type="ECO:0000256" key="3">
    <source>
        <dbReference type="ARBA" id="ARBA00023163"/>
    </source>
</evidence>
<dbReference type="Gene3D" id="1.10.357.10">
    <property type="entry name" value="Tetracycline Repressor, domain 2"/>
    <property type="match status" value="1"/>
</dbReference>
<dbReference type="RefSeq" id="WP_179508693.1">
    <property type="nucleotide sequence ID" value="NZ_JACCBY010000002.1"/>
</dbReference>
<keyword evidence="2 4" id="KW-0238">DNA-binding</keyword>
<evidence type="ECO:0000256" key="1">
    <source>
        <dbReference type="ARBA" id="ARBA00023015"/>
    </source>
</evidence>
<dbReference type="Proteomes" id="UP000517753">
    <property type="component" value="Unassembled WGS sequence"/>
</dbReference>
<evidence type="ECO:0000313" key="7">
    <source>
        <dbReference type="Proteomes" id="UP000517753"/>
    </source>
</evidence>
<organism evidence="6 7">
    <name type="scientific">Sphingomonas melonis</name>
    <dbReference type="NCBI Taxonomy" id="152682"/>
    <lineage>
        <taxon>Bacteria</taxon>
        <taxon>Pseudomonadati</taxon>
        <taxon>Pseudomonadota</taxon>
        <taxon>Alphaproteobacteria</taxon>
        <taxon>Sphingomonadales</taxon>
        <taxon>Sphingomonadaceae</taxon>
        <taxon>Sphingomonas</taxon>
    </lineage>
</organism>
<feature type="domain" description="HTH tetR-type" evidence="5">
    <location>
        <begin position="5"/>
        <end position="64"/>
    </location>
</feature>
<evidence type="ECO:0000259" key="5">
    <source>
        <dbReference type="PROSITE" id="PS50977"/>
    </source>
</evidence>
<dbReference type="EMBL" id="JACCBY010000002">
    <property type="protein sequence ID" value="NYD90262.1"/>
    <property type="molecule type" value="Genomic_DNA"/>
</dbReference>
<dbReference type="InterPro" id="IPR025996">
    <property type="entry name" value="MT1864/Rv1816-like_C"/>
</dbReference>
<dbReference type="GO" id="GO:0003700">
    <property type="term" value="F:DNA-binding transcription factor activity"/>
    <property type="evidence" value="ECO:0007669"/>
    <property type="project" value="TreeGrafter"/>
</dbReference>
<feature type="DNA-binding region" description="H-T-H motif" evidence="4">
    <location>
        <begin position="27"/>
        <end position="46"/>
    </location>
</feature>
<evidence type="ECO:0000313" key="6">
    <source>
        <dbReference type="EMBL" id="NYD90262.1"/>
    </source>
</evidence>
<keyword evidence="1" id="KW-0805">Transcription regulation</keyword>
<dbReference type="GO" id="GO:0000976">
    <property type="term" value="F:transcription cis-regulatory region binding"/>
    <property type="evidence" value="ECO:0007669"/>
    <property type="project" value="TreeGrafter"/>
</dbReference>
<sequence>MTAPVALRRSLIDHAMRLLDSGDHDPSLRAVARAAGVSAMAPYRHFPDKAALLGAVAAEGFALLREALVAADANGLAGGPAQALVEQGLAYIAFAQAHPGLFRLMFTDTIAARAMVSPDAAADGDAYAVLAARVATLCPATAATATMAAWALVHGFAMLVLDRRLPPEAEAARAALALFVAGLTKKGPDA</sequence>
<reference evidence="6 7" key="1">
    <citation type="submission" date="2020-07" db="EMBL/GenBank/DDBJ databases">
        <authorList>
            <person name="Partida-Martinez L."/>
            <person name="Huntemann M."/>
            <person name="Clum A."/>
            <person name="Wang J."/>
            <person name="Palaniappan K."/>
            <person name="Ritter S."/>
            <person name="Chen I.-M."/>
            <person name="Stamatis D."/>
            <person name="Reddy T."/>
            <person name="O'Malley R."/>
            <person name="Daum C."/>
            <person name="Shapiro N."/>
            <person name="Ivanova N."/>
            <person name="Kyrpides N."/>
            <person name="Woyke T."/>
        </authorList>
    </citation>
    <scope>NUCLEOTIDE SEQUENCE [LARGE SCALE GENOMIC DNA]</scope>
    <source>
        <strain evidence="6 7">AS2.3</strain>
    </source>
</reference>
<evidence type="ECO:0000256" key="2">
    <source>
        <dbReference type="ARBA" id="ARBA00023125"/>
    </source>
</evidence>
<dbReference type="PANTHER" id="PTHR30055">
    <property type="entry name" value="HTH-TYPE TRANSCRIPTIONAL REGULATOR RUTR"/>
    <property type="match status" value="1"/>
</dbReference>
<dbReference type="InterPro" id="IPR009057">
    <property type="entry name" value="Homeodomain-like_sf"/>
</dbReference>
<protein>
    <submittedName>
        <fullName evidence="6">AcrR family transcriptional regulator</fullName>
    </submittedName>
</protein>
<keyword evidence="3" id="KW-0804">Transcription</keyword>
<gene>
    <name evidence="6" type="ORF">HD841_002042</name>
</gene>
<dbReference type="InterPro" id="IPR001647">
    <property type="entry name" value="HTH_TetR"/>
</dbReference>
<accession>A0A7Y9FNN2</accession>